<dbReference type="SMART" id="SM00696">
    <property type="entry name" value="DM9"/>
    <property type="match status" value="2"/>
</dbReference>
<accession>A0A6J1X088</accession>
<dbReference type="Pfam" id="PF11901">
    <property type="entry name" value="DM9"/>
    <property type="match status" value="1"/>
</dbReference>
<dbReference type="Pfam" id="PF12248">
    <property type="entry name" value="Methyltransf_FA"/>
    <property type="match status" value="1"/>
</dbReference>
<feature type="domain" description="Farnesoic acid O-methyl transferase" evidence="1">
    <location>
        <begin position="25"/>
        <end position="130"/>
    </location>
</feature>
<dbReference type="InterPro" id="IPR006616">
    <property type="entry name" value="DM9_repeat"/>
</dbReference>
<name>A0A6J1X088_GALME</name>
<dbReference type="GeneID" id="113518210"/>
<dbReference type="Proteomes" id="UP001652740">
    <property type="component" value="Unplaced"/>
</dbReference>
<dbReference type="PANTHER" id="PTHR31649:SF1">
    <property type="entry name" value="FARNESOIC ACID O-METHYL TRANSFERASE DOMAIN-CONTAINING PROTEIN"/>
    <property type="match status" value="1"/>
</dbReference>
<sequence length="329" mass="36907">MGDQIEITTYPEENSMFYRVPFCGLKVDIKADSGNAAIGLAKNIDENCEYWIIIGYNLNHTSIRQADGAPGQTVETPNILSADEYRSFWLSWHGSSIKFGRDGENKPIVTLPGTELKKLKYVMFAGKGRTDFFNVVHWRFELPPLIKEPEVLPVTGGHVQWVQADNQLPDGAVIGGYENDALYIIRSKHNGSLTPGKFVSSEGVGYISWGGQEHEKQEFEVLVGYDCVWVPTCKSKIPVSAVEGGYSEDGRKKLFIGRAYQNGHLIPGKVQPSHSVCYIPYDGREIAHENYEILVCPNINARCANHTYNDNMENDDNDVYEDFLDEDDV</sequence>
<protein>
    <submittedName>
        <fullName evidence="3">Uncharacterized protein LOC113518210</fullName>
    </submittedName>
</protein>
<dbReference type="AlphaFoldDB" id="A0A6J1X088"/>
<gene>
    <name evidence="3" type="primary">LOC113518210</name>
</gene>
<evidence type="ECO:0000259" key="1">
    <source>
        <dbReference type="Pfam" id="PF12248"/>
    </source>
</evidence>
<evidence type="ECO:0000313" key="2">
    <source>
        <dbReference type="Proteomes" id="UP001652740"/>
    </source>
</evidence>
<dbReference type="OrthoDB" id="2142040at2759"/>
<dbReference type="KEGG" id="gmw:113518210"/>
<evidence type="ECO:0000313" key="3">
    <source>
        <dbReference type="RefSeq" id="XP_026758816.1"/>
    </source>
</evidence>
<dbReference type="RefSeq" id="XP_026758816.1">
    <property type="nucleotide sequence ID" value="XM_026903015.3"/>
</dbReference>
<dbReference type="InParanoid" id="A0A6J1X088"/>
<proteinExistence type="predicted"/>
<keyword evidence="2" id="KW-1185">Reference proteome</keyword>
<dbReference type="InterPro" id="IPR022041">
    <property type="entry name" value="Methyltransf_FA"/>
</dbReference>
<organism evidence="2 3">
    <name type="scientific">Galleria mellonella</name>
    <name type="common">Greater wax moth</name>
    <dbReference type="NCBI Taxonomy" id="7137"/>
    <lineage>
        <taxon>Eukaryota</taxon>
        <taxon>Metazoa</taxon>
        <taxon>Ecdysozoa</taxon>
        <taxon>Arthropoda</taxon>
        <taxon>Hexapoda</taxon>
        <taxon>Insecta</taxon>
        <taxon>Pterygota</taxon>
        <taxon>Neoptera</taxon>
        <taxon>Endopterygota</taxon>
        <taxon>Lepidoptera</taxon>
        <taxon>Glossata</taxon>
        <taxon>Ditrysia</taxon>
        <taxon>Pyraloidea</taxon>
        <taxon>Pyralidae</taxon>
        <taxon>Galleriinae</taxon>
        <taxon>Galleria</taxon>
    </lineage>
</organism>
<dbReference type="PANTHER" id="PTHR31649">
    <property type="entry name" value="AGAP009604-PA"/>
    <property type="match status" value="1"/>
</dbReference>
<reference evidence="3" key="1">
    <citation type="submission" date="2025-08" db="UniProtKB">
        <authorList>
            <consortium name="RefSeq"/>
        </authorList>
    </citation>
    <scope>IDENTIFICATION</scope>
    <source>
        <tissue evidence="3">Whole larvae</tissue>
    </source>
</reference>